<evidence type="ECO:0000313" key="1">
    <source>
        <dbReference type="EMBL" id="MEJ7136924.1"/>
    </source>
</evidence>
<organism evidence="1 2">
    <name type="scientific">Amphibiibacter pelophylacis</name>
    <dbReference type="NCBI Taxonomy" id="1799477"/>
    <lineage>
        <taxon>Bacteria</taxon>
        <taxon>Pseudomonadati</taxon>
        <taxon>Pseudomonadota</taxon>
        <taxon>Betaproteobacteria</taxon>
        <taxon>Burkholderiales</taxon>
        <taxon>Sphaerotilaceae</taxon>
        <taxon>Amphibiibacter</taxon>
    </lineage>
</organism>
<gene>
    <name evidence="1" type="ORF">RV045_00570</name>
</gene>
<proteinExistence type="predicted"/>
<dbReference type="Proteomes" id="UP001364695">
    <property type="component" value="Unassembled WGS sequence"/>
</dbReference>
<dbReference type="EMBL" id="JAWDIE010000001">
    <property type="protein sequence ID" value="MEJ7136924.1"/>
    <property type="molecule type" value="Genomic_DNA"/>
</dbReference>
<sequence length="63" mass="6834">MPPSLSPLVSEFESTDQEASYTAWLQRKTAASLADARPPVEHGAVMAELDALIDHIETEPPQS</sequence>
<name>A0ACC6NZC6_9BURK</name>
<comment type="caution">
    <text evidence="1">The sequence shown here is derived from an EMBL/GenBank/DDBJ whole genome shotgun (WGS) entry which is preliminary data.</text>
</comment>
<protein>
    <submittedName>
        <fullName evidence="1">Stability determinant</fullName>
    </submittedName>
</protein>
<evidence type="ECO:0000313" key="2">
    <source>
        <dbReference type="Proteomes" id="UP001364695"/>
    </source>
</evidence>
<keyword evidence="2" id="KW-1185">Reference proteome</keyword>
<accession>A0ACC6NZC6</accession>
<reference evidence="1" key="1">
    <citation type="submission" date="2023-10" db="EMBL/GenBank/DDBJ databases">
        <title>Amphibacter perezi, gen. nov., sp. nov. a novel taxa of the family Comamonadaceae, class Betaproteobacteria isolated from the skin microbiota of Pelophylax perezi from different populations.</title>
        <authorList>
            <person name="Costa S."/>
            <person name="Proenca D.N."/>
            <person name="Lopes I."/>
            <person name="Morais P.V."/>
        </authorList>
    </citation>
    <scope>NUCLEOTIDE SEQUENCE</scope>
    <source>
        <strain evidence="1">SL12-8</strain>
    </source>
</reference>